<protein>
    <submittedName>
        <fullName evidence="2">Uncharacterized protein</fullName>
    </submittedName>
</protein>
<accession>A0A7S4B0J4</accession>
<organism evidence="2">
    <name type="scientific">Chrysotila carterae</name>
    <name type="common">Marine alga</name>
    <name type="synonym">Syracosphaera carterae</name>
    <dbReference type="NCBI Taxonomy" id="13221"/>
    <lineage>
        <taxon>Eukaryota</taxon>
        <taxon>Haptista</taxon>
        <taxon>Haptophyta</taxon>
        <taxon>Prymnesiophyceae</taxon>
        <taxon>Isochrysidales</taxon>
        <taxon>Isochrysidaceae</taxon>
        <taxon>Chrysotila</taxon>
    </lineage>
</organism>
<evidence type="ECO:0000256" key="1">
    <source>
        <dbReference type="SAM" id="MobiDB-lite"/>
    </source>
</evidence>
<feature type="compositionally biased region" description="Low complexity" evidence="1">
    <location>
        <begin position="52"/>
        <end position="63"/>
    </location>
</feature>
<gene>
    <name evidence="2" type="ORF">PCAR00345_LOCUS2498</name>
</gene>
<name>A0A7S4B0J4_CHRCT</name>
<evidence type="ECO:0000313" key="2">
    <source>
        <dbReference type="EMBL" id="CAE0749914.1"/>
    </source>
</evidence>
<proteinExistence type="predicted"/>
<dbReference type="EMBL" id="HBIZ01004473">
    <property type="protein sequence ID" value="CAE0749914.1"/>
    <property type="molecule type" value="Transcribed_RNA"/>
</dbReference>
<dbReference type="AlphaFoldDB" id="A0A7S4B0J4"/>
<reference evidence="2" key="1">
    <citation type="submission" date="2021-01" db="EMBL/GenBank/DDBJ databases">
        <authorList>
            <person name="Corre E."/>
            <person name="Pelletier E."/>
            <person name="Niang G."/>
            <person name="Scheremetjew M."/>
            <person name="Finn R."/>
            <person name="Kale V."/>
            <person name="Holt S."/>
            <person name="Cochrane G."/>
            <person name="Meng A."/>
            <person name="Brown T."/>
            <person name="Cohen L."/>
        </authorList>
    </citation>
    <scope>NUCLEOTIDE SEQUENCE</scope>
    <source>
        <strain evidence="2">CCMP645</strain>
    </source>
</reference>
<feature type="region of interest" description="Disordered" evidence="1">
    <location>
        <begin position="1"/>
        <end position="87"/>
    </location>
</feature>
<feature type="compositionally biased region" description="Polar residues" evidence="1">
    <location>
        <begin position="78"/>
        <end position="87"/>
    </location>
</feature>
<sequence length="204" mass="21371">MHATSAAQRQFGHDGLDASQQARQARWKTCAQLRRNAASSVGRIGSKQTVQSPHSAAVASAAHKSAHSPETLGATEPQHVSLQSVSDETVRALTTLAPSSSSKQTSSARSPESVLRRERCASCAVRCRRCVRPPRRLPESTSLAQSLGGARSVRAGGTCGSLPPLREASDSGASLCDVLVLGTSGEIMYKPPRALALFDGGREG</sequence>